<dbReference type="AlphaFoldDB" id="A0A844BAS9"/>
<dbReference type="InterPro" id="IPR002933">
    <property type="entry name" value="Peptidase_M20"/>
</dbReference>
<keyword evidence="6" id="KW-1185">Reference proteome</keyword>
<feature type="binding site" evidence="3">
    <location>
        <position position="124"/>
    </location>
    <ligand>
        <name>Mn(2+)</name>
        <dbReference type="ChEBI" id="CHEBI:29035"/>
        <label>2</label>
    </ligand>
</feature>
<dbReference type="PANTHER" id="PTHR11014:SF63">
    <property type="entry name" value="METALLOPEPTIDASE, PUTATIVE (AFU_ORTHOLOGUE AFUA_6G09600)-RELATED"/>
    <property type="match status" value="1"/>
</dbReference>
<protein>
    <submittedName>
        <fullName evidence="5">Amidohydrolase</fullName>
    </submittedName>
</protein>
<feature type="binding site" evidence="3">
    <location>
        <position position="189"/>
    </location>
    <ligand>
        <name>Mn(2+)</name>
        <dbReference type="ChEBI" id="CHEBI:29035"/>
        <label>2</label>
    </ligand>
</feature>
<dbReference type="FunFam" id="3.30.70.360:FF:000014">
    <property type="entry name" value="N-acyl-L-amino acid amidohydrolase"/>
    <property type="match status" value="1"/>
</dbReference>
<evidence type="ECO:0000313" key="5">
    <source>
        <dbReference type="EMBL" id="MRD48666.1"/>
    </source>
</evidence>
<sequence>MSARDAQPSSLATQIDAAAAAIEAKVIEWRRDLHANPELGNREFRTAGIVAEHLRKLGLDEVRTGVAHTGVVGLLKGALPGPVVALRADMDGLPVKEEVDLPFASKVTTQWNGEEVGVMHACGHDCHVAILMGVAEILSGLRSQLRGSVKFIFQPAEEMPPDGEEGGAKLMIQEGALEKPVPKAIFGLHVTSRLSAGVIGYKPGPTMASSDRFRITVQGKQTHGAAPWLGVDPIVTSAQIVLGLQTIIARTQDITREPAVVTVGMIRGGVRENIIPDSVEMRGTIRSFDEDMRDDIHERVTTLAEAIAKGSRAGCTCVIQKNYPVTVNDPALTEAMVPTLQRVAGPDGLLLVPKVTGAEDFSFFQKIVPGLFFFVGVTAPGIDPAKAYSNHSPRFEVDESGLALGLRALTHVTCDWLEANG</sequence>
<dbReference type="SUPFAM" id="SSF55031">
    <property type="entry name" value="Bacterial exopeptidase dimerisation domain"/>
    <property type="match status" value="1"/>
</dbReference>
<reference evidence="5 6" key="1">
    <citation type="submission" date="2019-11" db="EMBL/GenBank/DDBJ databases">
        <title>Caenimonas koreensis gen. nov., sp. nov., isolated from activated sludge.</title>
        <authorList>
            <person name="Seung H.R."/>
        </authorList>
    </citation>
    <scope>NUCLEOTIDE SEQUENCE [LARGE SCALE GENOMIC DNA]</scope>
    <source>
        <strain evidence="5 6">EMB320</strain>
    </source>
</reference>
<dbReference type="Gene3D" id="3.40.630.10">
    <property type="entry name" value="Zn peptidases"/>
    <property type="match status" value="1"/>
</dbReference>
<feature type="binding site" evidence="3">
    <location>
        <position position="391"/>
    </location>
    <ligand>
        <name>Mn(2+)</name>
        <dbReference type="ChEBI" id="CHEBI:29035"/>
        <label>2</label>
    </ligand>
</feature>
<dbReference type="GO" id="GO:0016787">
    <property type="term" value="F:hydrolase activity"/>
    <property type="evidence" value="ECO:0007669"/>
    <property type="project" value="UniProtKB-KW"/>
</dbReference>
<comment type="similarity">
    <text evidence="1">Belongs to the peptidase M20 family.</text>
</comment>
<dbReference type="OrthoDB" id="8875216at2"/>
<dbReference type="GO" id="GO:0046872">
    <property type="term" value="F:metal ion binding"/>
    <property type="evidence" value="ECO:0007669"/>
    <property type="project" value="UniProtKB-KW"/>
</dbReference>
<evidence type="ECO:0000259" key="4">
    <source>
        <dbReference type="Pfam" id="PF07687"/>
    </source>
</evidence>
<dbReference type="Pfam" id="PF01546">
    <property type="entry name" value="Peptidase_M20"/>
    <property type="match status" value="1"/>
</dbReference>
<dbReference type="NCBIfam" id="TIGR01891">
    <property type="entry name" value="amidohydrolases"/>
    <property type="match status" value="1"/>
</dbReference>
<dbReference type="Gene3D" id="3.30.70.360">
    <property type="match status" value="1"/>
</dbReference>
<evidence type="ECO:0000256" key="3">
    <source>
        <dbReference type="PIRSR" id="PIRSR005962-1"/>
    </source>
</evidence>
<keyword evidence="3" id="KW-0464">Manganese</keyword>
<proteinExistence type="inferred from homology"/>
<feature type="binding site" evidence="3">
    <location>
        <position position="158"/>
    </location>
    <ligand>
        <name>Mn(2+)</name>
        <dbReference type="ChEBI" id="CHEBI:29035"/>
        <label>2</label>
    </ligand>
</feature>
<dbReference type="SUPFAM" id="SSF53187">
    <property type="entry name" value="Zn-dependent exopeptidases"/>
    <property type="match status" value="1"/>
</dbReference>
<dbReference type="InterPro" id="IPR017439">
    <property type="entry name" value="Amidohydrolase"/>
</dbReference>
<evidence type="ECO:0000313" key="6">
    <source>
        <dbReference type="Proteomes" id="UP000487350"/>
    </source>
</evidence>
<comment type="caution">
    <text evidence="5">The sequence shown here is derived from an EMBL/GenBank/DDBJ whole genome shotgun (WGS) entry which is preliminary data.</text>
</comment>
<dbReference type="EMBL" id="WJBU01000014">
    <property type="protein sequence ID" value="MRD48666.1"/>
    <property type="molecule type" value="Genomic_DNA"/>
</dbReference>
<comment type="cofactor">
    <cofactor evidence="3">
        <name>Mn(2+)</name>
        <dbReference type="ChEBI" id="CHEBI:29035"/>
    </cofactor>
    <text evidence="3">The Mn(2+) ion enhances activity.</text>
</comment>
<evidence type="ECO:0000256" key="2">
    <source>
        <dbReference type="ARBA" id="ARBA00022801"/>
    </source>
</evidence>
<feature type="binding site" evidence="3">
    <location>
        <position position="122"/>
    </location>
    <ligand>
        <name>Mn(2+)</name>
        <dbReference type="ChEBI" id="CHEBI:29035"/>
        <label>2</label>
    </ligand>
</feature>
<dbReference type="PIRSF" id="PIRSF005962">
    <property type="entry name" value="Pept_M20D_amidohydro"/>
    <property type="match status" value="1"/>
</dbReference>
<gene>
    <name evidence="5" type="ORF">GHT07_15360</name>
</gene>
<feature type="domain" description="Peptidase M20 dimerisation" evidence="4">
    <location>
        <begin position="212"/>
        <end position="309"/>
    </location>
</feature>
<dbReference type="InterPro" id="IPR036264">
    <property type="entry name" value="Bact_exopeptidase_dim_dom"/>
</dbReference>
<dbReference type="Pfam" id="PF07687">
    <property type="entry name" value="M20_dimer"/>
    <property type="match status" value="1"/>
</dbReference>
<dbReference type="PANTHER" id="PTHR11014">
    <property type="entry name" value="PEPTIDASE M20 FAMILY MEMBER"/>
    <property type="match status" value="1"/>
</dbReference>
<keyword evidence="3" id="KW-0479">Metal-binding</keyword>
<organism evidence="5 6">
    <name type="scientific">Caenimonas koreensis DSM 17982</name>
    <dbReference type="NCBI Taxonomy" id="1121255"/>
    <lineage>
        <taxon>Bacteria</taxon>
        <taxon>Pseudomonadati</taxon>
        <taxon>Pseudomonadota</taxon>
        <taxon>Betaproteobacteria</taxon>
        <taxon>Burkholderiales</taxon>
        <taxon>Comamonadaceae</taxon>
        <taxon>Caenimonas</taxon>
    </lineage>
</organism>
<accession>A0A844BAS9</accession>
<evidence type="ECO:0000256" key="1">
    <source>
        <dbReference type="ARBA" id="ARBA00006153"/>
    </source>
</evidence>
<dbReference type="Proteomes" id="UP000487350">
    <property type="component" value="Unassembled WGS sequence"/>
</dbReference>
<dbReference type="InterPro" id="IPR011650">
    <property type="entry name" value="Peptidase_M20_dimer"/>
</dbReference>
<keyword evidence="2 5" id="KW-0378">Hydrolase</keyword>
<name>A0A844BAS9_9BURK</name>
<dbReference type="RefSeq" id="WP_153585974.1">
    <property type="nucleotide sequence ID" value="NZ_WJBU01000014.1"/>
</dbReference>